<name>A0A9W9NI61_9EURO</name>
<evidence type="ECO:0000313" key="2">
    <source>
        <dbReference type="EMBL" id="KAJ5220228.1"/>
    </source>
</evidence>
<protein>
    <submittedName>
        <fullName evidence="2">Uncharacterized protein</fullName>
    </submittedName>
</protein>
<dbReference type="GeneID" id="83206031"/>
<dbReference type="AlphaFoldDB" id="A0A9W9NI61"/>
<dbReference type="Proteomes" id="UP001150941">
    <property type="component" value="Unassembled WGS sequence"/>
</dbReference>
<proteinExistence type="predicted"/>
<gene>
    <name evidence="2" type="ORF">N7468_009432</name>
</gene>
<comment type="caution">
    <text evidence="2">The sequence shown here is derived from an EMBL/GenBank/DDBJ whole genome shotgun (WGS) entry which is preliminary data.</text>
</comment>
<dbReference type="RefSeq" id="XP_058327058.1">
    <property type="nucleotide sequence ID" value="XM_058478728.1"/>
</dbReference>
<dbReference type="EMBL" id="JAPQKS010000007">
    <property type="protein sequence ID" value="KAJ5220228.1"/>
    <property type="molecule type" value="Genomic_DNA"/>
</dbReference>
<accession>A0A9W9NI61</accession>
<organism evidence="2 3">
    <name type="scientific">Penicillium chermesinum</name>
    <dbReference type="NCBI Taxonomy" id="63820"/>
    <lineage>
        <taxon>Eukaryota</taxon>
        <taxon>Fungi</taxon>
        <taxon>Dikarya</taxon>
        <taxon>Ascomycota</taxon>
        <taxon>Pezizomycotina</taxon>
        <taxon>Eurotiomycetes</taxon>
        <taxon>Eurotiomycetidae</taxon>
        <taxon>Eurotiales</taxon>
        <taxon>Aspergillaceae</taxon>
        <taxon>Penicillium</taxon>
    </lineage>
</organism>
<evidence type="ECO:0000313" key="3">
    <source>
        <dbReference type="Proteomes" id="UP001150941"/>
    </source>
</evidence>
<evidence type="ECO:0000256" key="1">
    <source>
        <dbReference type="SAM" id="MobiDB-lite"/>
    </source>
</evidence>
<feature type="region of interest" description="Disordered" evidence="1">
    <location>
        <begin position="1"/>
        <end position="37"/>
    </location>
</feature>
<reference evidence="2" key="2">
    <citation type="journal article" date="2023" name="IMA Fungus">
        <title>Comparative genomic study of the Penicillium genus elucidates a diverse pangenome and 15 lateral gene transfer events.</title>
        <authorList>
            <person name="Petersen C."/>
            <person name="Sorensen T."/>
            <person name="Nielsen M.R."/>
            <person name="Sondergaard T.E."/>
            <person name="Sorensen J.L."/>
            <person name="Fitzpatrick D.A."/>
            <person name="Frisvad J.C."/>
            <person name="Nielsen K.L."/>
        </authorList>
    </citation>
    <scope>NUCLEOTIDE SEQUENCE</scope>
    <source>
        <strain evidence="2">IBT 19713</strain>
    </source>
</reference>
<reference evidence="2" key="1">
    <citation type="submission" date="2022-11" db="EMBL/GenBank/DDBJ databases">
        <authorList>
            <person name="Petersen C."/>
        </authorList>
    </citation>
    <scope>NUCLEOTIDE SEQUENCE</scope>
    <source>
        <strain evidence="2">IBT 19713</strain>
    </source>
</reference>
<sequence>MVNNIHQKPQADEGAILRVHSPGPGNDHDQQNNRSKPHAYIETVNGVCHAKVARQERGSQASMSFRWYYPDQV</sequence>
<keyword evidence="3" id="KW-1185">Reference proteome</keyword>